<sequence>MWFSSGPTCALLDSAAWECPPSWGCVTNTREKESPLPIYDLKVEGRKIRVREFTLRAGLYPARPFGTPAC</sequence>
<dbReference type="Proteomes" id="UP000233551">
    <property type="component" value="Unassembled WGS sequence"/>
</dbReference>
<accession>A0A2I0IW41</accession>
<comment type="caution">
    <text evidence="1">The sequence shown here is derived from an EMBL/GenBank/DDBJ whole genome shotgun (WGS) entry which is preliminary data.</text>
</comment>
<organism evidence="1 2">
    <name type="scientific">Punica granatum</name>
    <name type="common">Pomegranate</name>
    <dbReference type="NCBI Taxonomy" id="22663"/>
    <lineage>
        <taxon>Eukaryota</taxon>
        <taxon>Viridiplantae</taxon>
        <taxon>Streptophyta</taxon>
        <taxon>Embryophyta</taxon>
        <taxon>Tracheophyta</taxon>
        <taxon>Spermatophyta</taxon>
        <taxon>Magnoliopsida</taxon>
        <taxon>eudicotyledons</taxon>
        <taxon>Gunneridae</taxon>
        <taxon>Pentapetalae</taxon>
        <taxon>rosids</taxon>
        <taxon>malvids</taxon>
        <taxon>Myrtales</taxon>
        <taxon>Lythraceae</taxon>
        <taxon>Punica</taxon>
    </lineage>
</organism>
<reference evidence="1 2" key="1">
    <citation type="submission" date="2017-11" db="EMBL/GenBank/DDBJ databases">
        <title>De-novo sequencing of pomegranate (Punica granatum L.) genome.</title>
        <authorList>
            <person name="Akparov Z."/>
            <person name="Amiraslanov A."/>
            <person name="Hajiyeva S."/>
            <person name="Abbasov M."/>
            <person name="Kaur K."/>
            <person name="Hamwieh A."/>
            <person name="Solovyev V."/>
            <person name="Salamov A."/>
            <person name="Braich B."/>
            <person name="Kosarev P."/>
            <person name="Mahmoud A."/>
            <person name="Hajiyev E."/>
            <person name="Babayeva S."/>
            <person name="Izzatullayeva V."/>
            <person name="Mammadov A."/>
            <person name="Mammadov A."/>
            <person name="Sharifova S."/>
            <person name="Ojaghi J."/>
            <person name="Eynullazada K."/>
            <person name="Bayramov B."/>
            <person name="Abdulazimova A."/>
            <person name="Shahmuradov I."/>
        </authorList>
    </citation>
    <scope>NUCLEOTIDE SEQUENCE [LARGE SCALE GENOMIC DNA]</scope>
    <source>
        <strain evidence="2">cv. AG2017</strain>
        <tissue evidence="1">Leaf</tissue>
    </source>
</reference>
<dbReference type="AlphaFoldDB" id="A0A2I0IW41"/>
<dbReference type="EMBL" id="PGOL01002424">
    <property type="protein sequence ID" value="PKI48231.1"/>
    <property type="molecule type" value="Genomic_DNA"/>
</dbReference>
<evidence type="ECO:0000313" key="1">
    <source>
        <dbReference type="EMBL" id="PKI48231.1"/>
    </source>
</evidence>
<name>A0A2I0IW41_PUNGR</name>
<gene>
    <name evidence="1" type="ORF">CRG98_031386</name>
</gene>
<keyword evidence="2" id="KW-1185">Reference proteome</keyword>
<evidence type="ECO:0000313" key="2">
    <source>
        <dbReference type="Proteomes" id="UP000233551"/>
    </source>
</evidence>
<proteinExistence type="predicted"/>
<protein>
    <submittedName>
        <fullName evidence="1">Uncharacterized protein</fullName>
    </submittedName>
</protein>